<dbReference type="InterPro" id="IPR012338">
    <property type="entry name" value="Beta-lactam/transpept-like"/>
</dbReference>
<sequence length="400" mass="44686">MILTMSQVDIKTIIKENKSEIEEYVKMLINVQKKWKTKDKKTEKDLASSFYPINGFGYSKSYAISSSSPPGSIFKLLIAYTALKERYSYLKQNNKSLKALNPLTIIDDIYWDSKVKKGGSIVVAKSLANRAYPRIYKQGRLPRSSHVGIGKVDLIQAIEKSSNPYFSILASDFVENPYTLINTAKDFSIGKKTGIDLLAESAGNLPEDIIFNKTSLYSFAIGQHSLIVTPLQTAIMLVAIANKGKILKPKLLMSDETEIKQKIFMPDEIREMILEGMSKAVSSNAGSARANIIKNLKKDPKLLQEYKKLSNEFVGKTSTAEFMFNPNINPSSKAEKYNNIWFGAISFESNKSASKKQLWQKPELVVVVQLNFGSGGKEAAALAFQIIKKYKELKLSSNTL</sequence>
<dbReference type="Pfam" id="PF00905">
    <property type="entry name" value="Transpeptidase"/>
    <property type="match status" value="1"/>
</dbReference>
<dbReference type="InterPro" id="IPR050515">
    <property type="entry name" value="Beta-lactam/transpept"/>
</dbReference>
<evidence type="ECO:0000259" key="1">
    <source>
        <dbReference type="Pfam" id="PF00905"/>
    </source>
</evidence>
<comment type="caution">
    <text evidence="2">The sequence shown here is derived from an EMBL/GenBank/DDBJ whole genome shotgun (WGS) entry which is preliminary data.</text>
</comment>
<evidence type="ECO:0000313" key="2">
    <source>
        <dbReference type="EMBL" id="KKK42535.1"/>
    </source>
</evidence>
<reference evidence="2" key="1">
    <citation type="journal article" date="2015" name="Nature">
        <title>Complex archaea that bridge the gap between prokaryotes and eukaryotes.</title>
        <authorList>
            <person name="Spang A."/>
            <person name="Saw J.H."/>
            <person name="Jorgensen S.L."/>
            <person name="Zaremba-Niedzwiedzka K."/>
            <person name="Martijn J."/>
            <person name="Lind A.E."/>
            <person name="van Eijk R."/>
            <person name="Schleper C."/>
            <person name="Guy L."/>
            <person name="Ettema T.J."/>
        </authorList>
    </citation>
    <scope>NUCLEOTIDE SEQUENCE</scope>
</reference>
<dbReference type="GO" id="GO:0005886">
    <property type="term" value="C:plasma membrane"/>
    <property type="evidence" value="ECO:0007669"/>
    <property type="project" value="TreeGrafter"/>
</dbReference>
<dbReference type="PANTHER" id="PTHR30627:SF2">
    <property type="entry name" value="PEPTIDOGLYCAN D,D-TRANSPEPTIDASE MRDA"/>
    <property type="match status" value="1"/>
</dbReference>
<feature type="domain" description="Penicillin-binding protein transpeptidase" evidence="1">
    <location>
        <begin position="148"/>
        <end position="344"/>
    </location>
</feature>
<proteinExistence type="predicted"/>
<dbReference type="GO" id="GO:0008658">
    <property type="term" value="F:penicillin binding"/>
    <property type="evidence" value="ECO:0007669"/>
    <property type="project" value="InterPro"/>
</dbReference>
<dbReference type="PANTHER" id="PTHR30627">
    <property type="entry name" value="PEPTIDOGLYCAN D,D-TRANSPEPTIDASE"/>
    <property type="match status" value="1"/>
</dbReference>
<dbReference type="GO" id="GO:0071555">
    <property type="term" value="P:cell wall organization"/>
    <property type="evidence" value="ECO:0007669"/>
    <property type="project" value="TreeGrafter"/>
</dbReference>
<accession>A0A0F8W2X2</accession>
<dbReference type="Gene3D" id="3.40.710.10">
    <property type="entry name" value="DD-peptidase/beta-lactamase superfamily"/>
    <property type="match status" value="1"/>
</dbReference>
<dbReference type="GO" id="GO:0071972">
    <property type="term" value="F:peptidoglycan L,D-transpeptidase activity"/>
    <property type="evidence" value="ECO:0007669"/>
    <property type="project" value="TreeGrafter"/>
</dbReference>
<gene>
    <name evidence="2" type="ORF">LCGC14_1484770</name>
</gene>
<organism evidence="2">
    <name type="scientific">marine sediment metagenome</name>
    <dbReference type="NCBI Taxonomy" id="412755"/>
    <lineage>
        <taxon>unclassified sequences</taxon>
        <taxon>metagenomes</taxon>
        <taxon>ecological metagenomes</taxon>
    </lineage>
</organism>
<dbReference type="InterPro" id="IPR001460">
    <property type="entry name" value="PCN-bd_Tpept"/>
</dbReference>
<dbReference type="EMBL" id="LAZR01070321">
    <property type="protein sequence ID" value="KKK42535.1"/>
    <property type="molecule type" value="Genomic_DNA"/>
</dbReference>
<protein>
    <recommendedName>
        <fullName evidence="1">Penicillin-binding protein transpeptidase domain-containing protein</fullName>
    </recommendedName>
</protein>
<dbReference type="SUPFAM" id="SSF56601">
    <property type="entry name" value="beta-lactamase/transpeptidase-like"/>
    <property type="match status" value="1"/>
</dbReference>
<name>A0A0F8W2X2_9ZZZZ</name>
<dbReference type="AlphaFoldDB" id="A0A0F8W2X2"/>